<keyword evidence="1" id="KW-0812">Transmembrane</keyword>
<dbReference type="AlphaFoldDB" id="A0A2M7G6U9"/>
<evidence type="ECO:0000313" key="3">
    <source>
        <dbReference type="Proteomes" id="UP000231019"/>
    </source>
</evidence>
<sequence>MSEAQEPSRSKKLIAAGLGILALTYLLNPGAGIFEIIPDNLPVLGNLDEATAVTLLLTCLRVYGWDLTAWLPGKRQRLKDSETDKKSAP</sequence>
<feature type="transmembrane region" description="Helical" evidence="1">
    <location>
        <begin position="12"/>
        <end position="31"/>
    </location>
</feature>
<organism evidence="2 3">
    <name type="scientific">bacterium (Candidatus Blackallbacteria) CG17_big_fil_post_rev_8_21_14_2_50_48_46</name>
    <dbReference type="NCBI Taxonomy" id="2014261"/>
    <lineage>
        <taxon>Bacteria</taxon>
        <taxon>Candidatus Blackallbacteria</taxon>
    </lineage>
</organism>
<evidence type="ECO:0000313" key="2">
    <source>
        <dbReference type="EMBL" id="PIW17777.1"/>
    </source>
</evidence>
<comment type="caution">
    <text evidence="2">The sequence shown here is derived from an EMBL/GenBank/DDBJ whole genome shotgun (WGS) entry which is preliminary data.</text>
</comment>
<proteinExistence type="predicted"/>
<dbReference type="Proteomes" id="UP000231019">
    <property type="component" value="Unassembled WGS sequence"/>
</dbReference>
<accession>A0A2M7G6U9</accession>
<keyword evidence="1" id="KW-1133">Transmembrane helix</keyword>
<gene>
    <name evidence="2" type="ORF">COW36_07480</name>
</gene>
<protein>
    <submittedName>
        <fullName evidence="2">DUF1232 domain-containing protein</fullName>
    </submittedName>
</protein>
<feature type="transmembrane region" description="Helical" evidence="1">
    <location>
        <begin position="51"/>
        <end position="71"/>
    </location>
</feature>
<evidence type="ECO:0000256" key="1">
    <source>
        <dbReference type="SAM" id="Phobius"/>
    </source>
</evidence>
<name>A0A2M7G6U9_9BACT</name>
<reference evidence="2 3" key="1">
    <citation type="submission" date="2017-09" db="EMBL/GenBank/DDBJ databases">
        <title>Depth-based differentiation of microbial function through sediment-hosted aquifers and enrichment of novel symbionts in the deep terrestrial subsurface.</title>
        <authorList>
            <person name="Probst A.J."/>
            <person name="Ladd B."/>
            <person name="Jarett J.K."/>
            <person name="Geller-Mcgrath D.E."/>
            <person name="Sieber C.M."/>
            <person name="Emerson J.B."/>
            <person name="Anantharaman K."/>
            <person name="Thomas B.C."/>
            <person name="Malmstrom R."/>
            <person name="Stieglmeier M."/>
            <person name="Klingl A."/>
            <person name="Woyke T."/>
            <person name="Ryan C.M."/>
            <person name="Banfield J.F."/>
        </authorList>
    </citation>
    <scope>NUCLEOTIDE SEQUENCE [LARGE SCALE GENOMIC DNA]</scope>
    <source>
        <strain evidence="2">CG17_big_fil_post_rev_8_21_14_2_50_48_46</strain>
    </source>
</reference>
<keyword evidence="1" id="KW-0472">Membrane</keyword>
<dbReference type="EMBL" id="PFFQ01000020">
    <property type="protein sequence ID" value="PIW17777.1"/>
    <property type="molecule type" value="Genomic_DNA"/>
</dbReference>